<dbReference type="Proteomes" id="UP000772434">
    <property type="component" value="Unassembled WGS sequence"/>
</dbReference>
<dbReference type="InterPro" id="IPR019004">
    <property type="entry name" value="YqeY/Aim41"/>
</dbReference>
<dbReference type="GO" id="GO:0016884">
    <property type="term" value="F:carbon-nitrogen ligase activity, with glutamine as amido-N-donor"/>
    <property type="evidence" value="ECO:0007669"/>
    <property type="project" value="UniProtKB-UniRule"/>
</dbReference>
<name>A0A9P5PRQ7_9AGAR</name>
<evidence type="ECO:0000256" key="1">
    <source>
        <dbReference type="RuleBase" id="RU365099"/>
    </source>
</evidence>
<sequence>SILAEINAADKAANSMIPPSSILNIIRKASARRHDAAAQFTQANRPDLAEKELLEASVVEQFLPPLLSSAEVDHAIQTVLTSLAISPDNDPRKATGRIFKAFYAQIDRSQVDPNLVKARVDIALNSLKTNQ</sequence>
<dbReference type="SUPFAM" id="SSF89095">
    <property type="entry name" value="GatB/YqeY motif"/>
    <property type="match status" value="1"/>
</dbReference>
<organism evidence="2 3">
    <name type="scientific">Rhodocollybia butyracea</name>
    <dbReference type="NCBI Taxonomy" id="206335"/>
    <lineage>
        <taxon>Eukaryota</taxon>
        <taxon>Fungi</taxon>
        <taxon>Dikarya</taxon>
        <taxon>Basidiomycota</taxon>
        <taxon>Agaricomycotina</taxon>
        <taxon>Agaricomycetes</taxon>
        <taxon>Agaricomycetidae</taxon>
        <taxon>Agaricales</taxon>
        <taxon>Marasmiineae</taxon>
        <taxon>Omphalotaceae</taxon>
        <taxon>Rhodocollybia</taxon>
    </lineage>
</organism>
<dbReference type="InterPro" id="IPR042184">
    <property type="entry name" value="YqeY/Aim41_N"/>
</dbReference>
<evidence type="ECO:0000313" key="3">
    <source>
        <dbReference type="Proteomes" id="UP000772434"/>
    </source>
</evidence>
<accession>A0A9P5PRQ7</accession>
<comment type="similarity">
    <text evidence="1">Belongs to the AIM41 family.</text>
</comment>
<gene>
    <name evidence="1" type="primary">AIM41</name>
    <name evidence="2" type="ORF">BDP27DRAFT_1219739</name>
</gene>
<protein>
    <recommendedName>
        <fullName evidence="1">Altered inheritance of mitochondria protein 41</fullName>
    </recommendedName>
</protein>
<dbReference type="InterPro" id="IPR003789">
    <property type="entry name" value="Asn/Gln_tRNA_amidoTrase-B-like"/>
</dbReference>
<dbReference type="Gene3D" id="1.10.1510.10">
    <property type="entry name" value="Uncharacterised protein YqeY/AIM41 PF09424, N-terminal domain"/>
    <property type="match status" value="1"/>
</dbReference>
<dbReference type="OrthoDB" id="538640at2759"/>
<dbReference type="GO" id="GO:0005739">
    <property type="term" value="C:mitochondrion"/>
    <property type="evidence" value="ECO:0007669"/>
    <property type="project" value="UniProtKB-SubCell"/>
</dbReference>
<comment type="caution">
    <text evidence="2">The sequence shown here is derived from an EMBL/GenBank/DDBJ whole genome shotgun (WGS) entry which is preliminary data.</text>
</comment>
<dbReference type="AlphaFoldDB" id="A0A9P5PRQ7"/>
<keyword evidence="3" id="KW-1185">Reference proteome</keyword>
<reference evidence="2" key="1">
    <citation type="submission" date="2020-11" db="EMBL/GenBank/DDBJ databases">
        <authorList>
            <consortium name="DOE Joint Genome Institute"/>
            <person name="Ahrendt S."/>
            <person name="Riley R."/>
            <person name="Andreopoulos W."/>
            <person name="Labutti K."/>
            <person name="Pangilinan J."/>
            <person name="Ruiz-Duenas F.J."/>
            <person name="Barrasa J.M."/>
            <person name="Sanchez-Garcia M."/>
            <person name="Camarero S."/>
            <person name="Miyauchi S."/>
            <person name="Serrano A."/>
            <person name="Linde D."/>
            <person name="Babiker R."/>
            <person name="Drula E."/>
            <person name="Ayuso-Fernandez I."/>
            <person name="Pacheco R."/>
            <person name="Padilla G."/>
            <person name="Ferreira P."/>
            <person name="Barriuso J."/>
            <person name="Kellner H."/>
            <person name="Castanera R."/>
            <person name="Alfaro M."/>
            <person name="Ramirez L."/>
            <person name="Pisabarro A.G."/>
            <person name="Kuo A."/>
            <person name="Tritt A."/>
            <person name="Lipzen A."/>
            <person name="He G."/>
            <person name="Yan M."/>
            <person name="Ng V."/>
            <person name="Cullen D."/>
            <person name="Martin F."/>
            <person name="Rosso M.-N."/>
            <person name="Henrissat B."/>
            <person name="Hibbett D."/>
            <person name="Martinez A.T."/>
            <person name="Grigoriev I.V."/>
        </authorList>
    </citation>
    <scope>NUCLEOTIDE SEQUENCE</scope>
    <source>
        <strain evidence="2">AH 40177</strain>
    </source>
</reference>
<dbReference type="EMBL" id="JADNRY010000035">
    <property type="protein sequence ID" value="KAF9071016.1"/>
    <property type="molecule type" value="Genomic_DNA"/>
</dbReference>
<dbReference type="PANTHER" id="PTHR28055">
    <property type="entry name" value="ALTERED INHERITANCE OF MITOCHONDRIA PROTEIN 41, MITOCHONDRIAL"/>
    <property type="match status" value="1"/>
</dbReference>
<keyword evidence="1" id="KW-0496">Mitochondrion</keyword>
<comment type="subcellular location">
    <subcellularLocation>
        <location evidence="1">Mitochondrion</location>
    </subcellularLocation>
</comment>
<dbReference type="Pfam" id="PF09424">
    <property type="entry name" value="YqeY"/>
    <property type="match status" value="1"/>
</dbReference>
<evidence type="ECO:0000313" key="2">
    <source>
        <dbReference type="EMBL" id="KAF9071016.1"/>
    </source>
</evidence>
<feature type="non-terminal residue" evidence="2">
    <location>
        <position position="1"/>
    </location>
</feature>
<proteinExistence type="inferred from homology"/>
<dbReference type="PANTHER" id="PTHR28055:SF1">
    <property type="entry name" value="ALTERED INHERITANCE OF MITOCHONDRIA PROTEIN 41, MITOCHONDRIAL"/>
    <property type="match status" value="1"/>
</dbReference>